<dbReference type="InterPro" id="IPR011322">
    <property type="entry name" value="N-reg_PII-like_a/b"/>
</dbReference>
<evidence type="ECO:0000313" key="2">
    <source>
        <dbReference type="EMBL" id="MQN01042.1"/>
    </source>
</evidence>
<reference evidence="2" key="1">
    <citation type="journal article" date="2020" name="Appl. Environ. Microbiol.">
        <title>Medium-Chain Fatty Acid Synthesis by 'Candidatus Weimeria bifida' gen. nov., sp. nov., and 'Candidatus Pseudoramibacter fermentans' sp. nov.</title>
        <authorList>
            <person name="Scarborough M.J."/>
            <person name="Myers K.S."/>
            <person name="Donohue T.J."/>
            <person name="Noguera D.R."/>
        </authorList>
    </citation>
    <scope>NUCLEOTIDE SEQUENCE</scope>
    <source>
        <strain evidence="2">LCO1.1</strain>
    </source>
</reference>
<evidence type="ECO:0000256" key="1">
    <source>
        <dbReference type="SAM" id="Phobius"/>
    </source>
</evidence>
<keyword evidence="1" id="KW-0472">Membrane</keyword>
<dbReference type="EMBL" id="VOGC01000002">
    <property type="protein sequence ID" value="MQN01042.1"/>
    <property type="molecule type" value="Genomic_DNA"/>
</dbReference>
<keyword evidence="1" id="KW-0812">Transmembrane</keyword>
<keyword evidence="1" id="KW-1133">Transmembrane helix</keyword>
<protein>
    <submittedName>
        <fullName evidence="2">DUF2007 domain-containing protein</fullName>
    </submittedName>
</protein>
<evidence type="ECO:0000313" key="3">
    <source>
        <dbReference type="Proteomes" id="UP000460257"/>
    </source>
</evidence>
<comment type="caution">
    <text evidence="2">The sequence shown here is derived from an EMBL/GenBank/DDBJ whole genome shotgun (WGS) entry which is preliminary data.</text>
</comment>
<dbReference type="Proteomes" id="UP000460257">
    <property type="component" value="Unassembled WGS sequence"/>
</dbReference>
<accession>A0A6N7IZ32</accession>
<dbReference type="SUPFAM" id="SSF54913">
    <property type="entry name" value="GlnB-like"/>
    <property type="match status" value="1"/>
</dbReference>
<keyword evidence="3" id="KW-1185">Reference proteome</keyword>
<organism evidence="2 3">
    <name type="scientific">Candidatus Weimeria bifida</name>
    <dbReference type="NCBI Taxonomy" id="2599074"/>
    <lineage>
        <taxon>Bacteria</taxon>
        <taxon>Bacillati</taxon>
        <taxon>Bacillota</taxon>
        <taxon>Clostridia</taxon>
        <taxon>Lachnospirales</taxon>
        <taxon>Lachnospiraceae</taxon>
        <taxon>Candidatus Weimeria</taxon>
    </lineage>
</organism>
<name>A0A6N7IZ32_9FIRM</name>
<dbReference type="AlphaFoldDB" id="A0A6N7IZ32"/>
<proteinExistence type="predicted"/>
<feature type="transmembrane region" description="Helical" evidence="1">
    <location>
        <begin position="87"/>
        <end position="106"/>
    </location>
</feature>
<sequence length="107" mass="11821">MKYKKIYTCKDDTEAAVILGMLSASGIRGMSRDVEQGDIMNVMSGTTLYGKEICVPVDQVEKARSLMKDYDSAAEKEETVKKPKVRIPYLIVLVVFVVAVVLAIVMS</sequence>
<gene>
    <name evidence="2" type="ORF">FRC54_03530</name>
</gene>